<dbReference type="Proteomes" id="UP000027222">
    <property type="component" value="Unassembled WGS sequence"/>
</dbReference>
<organism evidence="1 2">
    <name type="scientific">Galerina marginata (strain CBS 339.88)</name>
    <dbReference type="NCBI Taxonomy" id="685588"/>
    <lineage>
        <taxon>Eukaryota</taxon>
        <taxon>Fungi</taxon>
        <taxon>Dikarya</taxon>
        <taxon>Basidiomycota</taxon>
        <taxon>Agaricomycotina</taxon>
        <taxon>Agaricomycetes</taxon>
        <taxon>Agaricomycetidae</taxon>
        <taxon>Agaricales</taxon>
        <taxon>Agaricineae</taxon>
        <taxon>Strophariaceae</taxon>
        <taxon>Galerina</taxon>
    </lineage>
</organism>
<proteinExistence type="predicted"/>
<dbReference type="EMBL" id="KL142371">
    <property type="protein sequence ID" value="KDR80557.1"/>
    <property type="molecule type" value="Genomic_DNA"/>
</dbReference>
<dbReference type="InterPro" id="IPR032675">
    <property type="entry name" value="LRR_dom_sf"/>
</dbReference>
<evidence type="ECO:0000313" key="1">
    <source>
        <dbReference type="EMBL" id="KDR80557.1"/>
    </source>
</evidence>
<sequence>MQVANRSIEEVPPAISAVSDALVECKELVEFNLSNNAFGSHVDDWQMTPSSFGEVS</sequence>
<accession>A0A067TDZ2</accession>
<dbReference type="AlphaFoldDB" id="A0A067TDZ2"/>
<name>A0A067TDZ2_GALM3</name>
<dbReference type="OrthoDB" id="184583at2759"/>
<protein>
    <submittedName>
        <fullName evidence="1">Uncharacterized protein</fullName>
    </submittedName>
</protein>
<keyword evidence="2" id="KW-1185">Reference proteome</keyword>
<dbReference type="Gene3D" id="3.80.10.10">
    <property type="entry name" value="Ribonuclease Inhibitor"/>
    <property type="match status" value="1"/>
</dbReference>
<reference evidence="2" key="1">
    <citation type="journal article" date="2014" name="Proc. Natl. Acad. Sci. U.S.A.">
        <title>Extensive sampling of basidiomycete genomes demonstrates inadequacy of the white-rot/brown-rot paradigm for wood decay fungi.</title>
        <authorList>
            <person name="Riley R."/>
            <person name="Salamov A.A."/>
            <person name="Brown D.W."/>
            <person name="Nagy L.G."/>
            <person name="Floudas D."/>
            <person name="Held B.W."/>
            <person name="Levasseur A."/>
            <person name="Lombard V."/>
            <person name="Morin E."/>
            <person name="Otillar R."/>
            <person name="Lindquist E.A."/>
            <person name="Sun H."/>
            <person name="LaButti K.M."/>
            <person name="Schmutz J."/>
            <person name="Jabbour D."/>
            <person name="Luo H."/>
            <person name="Baker S.E."/>
            <person name="Pisabarro A.G."/>
            <person name="Walton J.D."/>
            <person name="Blanchette R.A."/>
            <person name="Henrissat B."/>
            <person name="Martin F."/>
            <person name="Cullen D."/>
            <person name="Hibbett D.S."/>
            <person name="Grigoriev I.V."/>
        </authorList>
    </citation>
    <scope>NUCLEOTIDE SEQUENCE [LARGE SCALE GENOMIC DNA]</scope>
    <source>
        <strain evidence="2">CBS 339.88</strain>
    </source>
</reference>
<gene>
    <name evidence="1" type="ORF">GALMADRAFT_240863</name>
</gene>
<dbReference type="HOGENOM" id="CLU_3014298_0_0_1"/>
<evidence type="ECO:0000313" key="2">
    <source>
        <dbReference type="Proteomes" id="UP000027222"/>
    </source>
</evidence>